<dbReference type="Gene3D" id="3.30.2310.20">
    <property type="entry name" value="RelE-like"/>
    <property type="match status" value="1"/>
</dbReference>
<accession>A0ABS7BS37</accession>
<dbReference type="Proteomes" id="UP000759103">
    <property type="component" value="Unassembled WGS sequence"/>
</dbReference>
<gene>
    <name evidence="3" type="ORF">KZ820_16290</name>
</gene>
<organism evidence="3 4">
    <name type="scientific">Sphingomonas citri</name>
    <dbReference type="NCBI Taxonomy" id="2862499"/>
    <lineage>
        <taxon>Bacteria</taxon>
        <taxon>Pseudomonadati</taxon>
        <taxon>Pseudomonadota</taxon>
        <taxon>Alphaproteobacteria</taxon>
        <taxon>Sphingomonadales</taxon>
        <taxon>Sphingomonadaceae</taxon>
        <taxon>Sphingomonas</taxon>
    </lineage>
</organism>
<evidence type="ECO:0000256" key="2">
    <source>
        <dbReference type="ARBA" id="ARBA00022649"/>
    </source>
</evidence>
<evidence type="ECO:0000313" key="3">
    <source>
        <dbReference type="EMBL" id="MBW6532302.1"/>
    </source>
</evidence>
<dbReference type="Pfam" id="PF05016">
    <property type="entry name" value="ParE_toxin"/>
    <property type="match status" value="1"/>
</dbReference>
<protein>
    <submittedName>
        <fullName evidence="3">Type II toxin-antitoxin system RelE/ParE family toxin</fullName>
    </submittedName>
</protein>
<proteinExistence type="inferred from homology"/>
<comment type="similarity">
    <text evidence="1">Belongs to the RelE toxin family.</text>
</comment>
<dbReference type="PANTHER" id="PTHR33755">
    <property type="entry name" value="TOXIN PARE1-RELATED"/>
    <property type="match status" value="1"/>
</dbReference>
<dbReference type="InterPro" id="IPR035093">
    <property type="entry name" value="RelE/ParE_toxin_dom_sf"/>
</dbReference>
<keyword evidence="2" id="KW-1277">Toxin-antitoxin system</keyword>
<dbReference type="PANTHER" id="PTHR33755:SF6">
    <property type="entry name" value="PLASMID STABILIZATION SYSTEM PROTEIN"/>
    <property type="match status" value="1"/>
</dbReference>
<dbReference type="InterPro" id="IPR051803">
    <property type="entry name" value="TA_system_RelE-like_toxin"/>
</dbReference>
<evidence type="ECO:0000313" key="4">
    <source>
        <dbReference type="Proteomes" id="UP000759103"/>
    </source>
</evidence>
<dbReference type="EMBL" id="JAHXZN010000006">
    <property type="protein sequence ID" value="MBW6532302.1"/>
    <property type="molecule type" value="Genomic_DNA"/>
</dbReference>
<name>A0ABS7BS37_9SPHN</name>
<reference evidence="3 4" key="1">
    <citation type="submission" date="2021-07" db="EMBL/GenBank/DDBJ databases">
        <title>Sphingomonas sp.</title>
        <authorList>
            <person name="Feng G."/>
            <person name="Li J."/>
            <person name="Pan M."/>
        </authorList>
    </citation>
    <scope>NUCLEOTIDE SEQUENCE [LARGE SCALE GENOMIC DNA]</scope>
    <source>
        <strain evidence="3 4">RRHST34</strain>
    </source>
</reference>
<evidence type="ECO:0000256" key="1">
    <source>
        <dbReference type="ARBA" id="ARBA00006226"/>
    </source>
</evidence>
<keyword evidence="4" id="KW-1185">Reference proteome</keyword>
<sequence>MRNWWSGPPARRRASALAPSTVPVVWARVALDDLIAIDAWLDEHVSPATALAMVTAIRRRADFLRDFPHGGRRHRRDTRVLRVLGTPYLIHYRLAAQRCEVLRVYHEREDWREDDAGARSAPARGDQAGLT</sequence>
<dbReference type="InterPro" id="IPR007712">
    <property type="entry name" value="RelE/ParE_toxin"/>
</dbReference>
<comment type="caution">
    <text evidence="3">The sequence shown here is derived from an EMBL/GenBank/DDBJ whole genome shotgun (WGS) entry which is preliminary data.</text>
</comment>